<evidence type="ECO:0000259" key="4">
    <source>
        <dbReference type="PROSITE" id="PS50158"/>
    </source>
</evidence>
<name>B0CWP0_LACBS</name>
<dbReference type="GO" id="GO:0006397">
    <property type="term" value="P:mRNA processing"/>
    <property type="evidence" value="ECO:0007669"/>
    <property type="project" value="UniProtKB-KW"/>
</dbReference>
<keyword evidence="2" id="KW-0479">Metal-binding</keyword>
<evidence type="ECO:0000256" key="2">
    <source>
        <dbReference type="PROSITE-ProRule" id="PRU00047"/>
    </source>
</evidence>
<organism evidence="6">
    <name type="scientific">Laccaria bicolor (strain S238N-H82 / ATCC MYA-4686)</name>
    <name type="common">Bicoloured deceiver</name>
    <name type="synonym">Laccaria laccata var. bicolor</name>
    <dbReference type="NCBI Taxonomy" id="486041"/>
    <lineage>
        <taxon>Eukaryota</taxon>
        <taxon>Fungi</taxon>
        <taxon>Dikarya</taxon>
        <taxon>Basidiomycota</taxon>
        <taxon>Agaricomycotina</taxon>
        <taxon>Agaricomycetes</taxon>
        <taxon>Agaricomycetidae</taxon>
        <taxon>Agaricales</taxon>
        <taxon>Agaricineae</taxon>
        <taxon>Hydnangiaceae</taxon>
        <taxon>Laccaria</taxon>
    </lineage>
</organism>
<dbReference type="PROSITE" id="PS50158">
    <property type="entry name" value="ZF_CCHC"/>
    <property type="match status" value="1"/>
</dbReference>
<gene>
    <name evidence="5" type="ORF">LACBIDRAFT_322542</name>
</gene>
<reference evidence="5 6" key="1">
    <citation type="journal article" date="2008" name="Nature">
        <title>The genome of Laccaria bicolor provides insights into mycorrhizal symbiosis.</title>
        <authorList>
            <person name="Martin F."/>
            <person name="Aerts A."/>
            <person name="Ahren D."/>
            <person name="Brun A."/>
            <person name="Danchin E.G.J."/>
            <person name="Duchaussoy F."/>
            <person name="Gibon J."/>
            <person name="Kohler A."/>
            <person name="Lindquist E."/>
            <person name="Pereda V."/>
            <person name="Salamov A."/>
            <person name="Shapiro H.J."/>
            <person name="Wuyts J."/>
            <person name="Blaudez D."/>
            <person name="Buee M."/>
            <person name="Brokstein P."/>
            <person name="Canbaeck B."/>
            <person name="Cohen D."/>
            <person name="Courty P.E."/>
            <person name="Coutinho P.M."/>
            <person name="Delaruelle C."/>
            <person name="Detter J.C."/>
            <person name="Deveau A."/>
            <person name="DiFazio S."/>
            <person name="Duplessis S."/>
            <person name="Fraissinet-Tachet L."/>
            <person name="Lucic E."/>
            <person name="Frey-Klett P."/>
            <person name="Fourrey C."/>
            <person name="Feussner I."/>
            <person name="Gay G."/>
            <person name="Grimwood J."/>
            <person name="Hoegger P.J."/>
            <person name="Jain P."/>
            <person name="Kilaru S."/>
            <person name="Labbe J."/>
            <person name="Lin Y.C."/>
            <person name="Legue V."/>
            <person name="Le Tacon F."/>
            <person name="Marmeisse R."/>
            <person name="Melayah D."/>
            <person name="Montanini B."/>
            <person name="Muratet M."/>
            <person name="Nehls U."/>
            <person name="Niculita-Hirzel H."/>
            <person name="Oudot-Le Secq M.P."/>
            <person name="Peter M."/>
            <person name="Quesneville H."/>
            <person name="Rajashekar B."/>
            <person name="Reich M."/>
            <person name="Rouhier N."/>
            <person name="Schmutz J."/>
            <person name="Yin T."/>
            <person name="Chalot M."/>
            <person name="Henrissat B."/>
            <person name="Kuees U."/>
            <person name="Lucas S."/>
            <person name="Van de Peer Y."/>
            <person name="Podila G.K."/>
            <person name="Polle A."/>
            <person name="Pukkila P.J."/>
            <person name="Richardson P.M."/>
            <person name="Rouze P."/>
            <person name="Sanders I.R."/>
            <person name="Stajich J.E."/>
            <person name="Tunlid A."/>
            <person name="Tuskan G."/>
            <person name="Grigoriev I.V."/>
        </authorList>
    </citation>
    <scope>NUCLEOTIDE SEQUENCE [LARGE SCALE GENOMIC DNA]</scope>
    <source>
        <strain evidence="6">S238N-H82 / ATCC MYA-4686</strain>
    </source>
</reference>
<evidence type="ECO:0000256" key="3">
    <source>
        <dbReference type="SAM" id="MobiDB-lite"/>
    </source>
</evidence>
<evidence type="ECO:0000313" key="6">
    <source>
        <dbReference type="Proteomes" id="UP000001194"/>
    </source>
</evidence>
<dbReference type="InParanoid" id="B0CWP0"/>
<dbReference type="EMBL" id="DS547093">
    <property type="protein sequence ID" value="EDR13542.1"/>
    <property type="molecule type" value="Genomic_DNA"/>
</dbReference>
<dbReference type="GO" id="GO:0003676">
    <property type="term" value="F:nucleic acid binding"/>
    <property type="evidence" value="ECO:0007669"/>
    <property type="project" value="InterPro"/>
</dbReference>
<feature type="region of interest" description="Disordered" evidence="3">
    <location>
        <begin position="157"/>
        <end position="179"/>
    </location>
</feature>
<dbReference type="SUPFAM" id="SSF57756">
    <property type="entry name" value="Retrovirus zinc finger-like domains"/>
    <property type="match status" value="1"/>
</dbReference>
<keyword evidence="6" id="KW-1185">Reference proteome</keyword>
<dbReference type="GO" id="GO:0008270">
    <property type="term" value="F:zinc ion binding"/>
    <property type="evidence" value="ECO:0007669"/>
    <property type="project" value="UniProtKB-KW"/>
</dbReference>
<keyword evidence="2" id="KW-0863">Zinc-finger</keyword>
<protein>
    <submittedName>
        <fullName evidence="5">Predicted protein</fullName>
    </submittedName>
</protein>
<dbReference type="RefSeq" id="XP_001876040.1">
    <property type="nucleotide sequence ID" value="XM_001876005.1"/>
</dbReference>
<proteinExistence type="predicted"/>
<sequence length="416" mass="46765">MPDPSSSSIEEPAPTDQMEDLFAEYGINSDMEKKKKLGKYTDQRTEFEWKAFKTFEDGSFDEFKKALIADYPDARNAGKGTLTGLRAGTTKITHGAASTGCLTDSFADQVKASLNIEQTRDRKQKGNEDETTARRTEDPYDIIDIIDMAETIAGRLTGDSRDHPSNARAVSTGRSVQAREQEIKTEHDEFEELRSITATFLDQIKVDQKQNSELHNMVQNTQIEMKKLLETLVHQQPNISNPQSKVASYKMTSDGCWYCDEPGHFTSNCPHREAHVAQKKIKLLGNRMYFMHNNTAVPRGNGEKSVRQIVEEASRQNSTLQNNMFAEPGEVFSQEAVVPGIIRLPDNNNGNEISIFTNQMRDTRDDVILNMNNQVLKLTDMLANLVTNPNKTRDVDASQFAVTRRSQTETQGQSGN</sequence>
<evidence type="ECO:0000313" key="5">
    <source>
        <dbReference type="EMBL" id="EDR13542.1"/>
    </source>
</evidence>
<dbReference type="KEGG" id="lbc:LACBIDRAFT_322542"/>
<dbReference type="InterPro" id="IPR036875">
    <property type="entry name" value="Znf_CCHC_sf"/>
</dbReference>
<keyword evidence="2" id="KW-0862">Zinc</keyword>
<accession>B0CWP0</accession>
<dbReference type="InterPro" id="IPR001878">
    <property type="entry name" value="Znf_CCHC"/>
</dbReference>
<evidence type="ECO:0000256" key="1">
    <source>
        <dbReference type="ARBA" id="ARBA00022664"/>
    </source>
</evidence>
<dbReference type="Proteomes" id="UP000001194">
    <property type="component" value="Unassembled WGS sequence"/>
</dbReference>
<dbReference type="AlphaFoldDB" id="B0CWP0"/>
<dbReference type="HOGENOM" id="CLU_054796_0_0_1"/>
<dbReference type="GeneID" id="6071572"/>
<feature type="domain" description="CCHC-type" evidence="4">
    <location>
        <begin position="256"/>
        <end position="270"/>
    </location>
</feature>
<dbReference type="OrthoDB" id="2962718at2759"/>
<keyword evidence="1" id="KW-0507">mRNA processing</keyword>